<evidence type="ECO:0000256" key="3">
    <source>
        <dbReference type="ARBA" id="ARBA00022606"/>
    </source>
</evidence>
<reference evidence="10" key="1">
    <citation type="submission" date="2022-08" db="UniProtKB">
        <authorList>
            <consortium name="EnsemblMetazoa"/>
        </authorList>
    </citation>
    <scope>IDENTIFICATION</scope>
    <source>
        <strain evidence="10">Dongola</strain>
    </source>
</reference>
<dbReference type="PANTHER" id="PTHR21137:SF35">
    <property type="entry name" value="ODORANT RECEPTOR 19A-RELATED"/>
    <property type="match status" value="1"/>
</dbReference>
<keyword evidence="9" id="KW-0807">Transducer</keyword>
<evidence type="ECO:0000256" key="5">
    <source>
        <dbReference type="ARBA" id="ARBA00022725"/>
    </source>
</evidence>
<keyword evidence="6" id="KW-1133">Transmembrane helix</keyword>
<keyword evidence="8" id="KW-0675">Receptor</keyword>
<name>A0A182IIT1_ANOAR</name>
<proteinExistence type="predicted"/>
<dbReference type="GO" id="GO:0007165">
    <property type="term" value="P:signal transduction"/>
    <property type="evidence" value="ECO:0007669"/>
    <property type="project" value="UniProtKB-KW"/>
</dbReference>
<keyword evidence="4" id="KW-0812">Transmembrane</keyword>
<organism evidence="10 11">
    <name type="scientific">Anopheles arabiensis</name>
    <name type="common">Mosquito</name>
    <dbReference type="NCBI Taxonomy" id="7173"/>
    <lineage>
        <taxon>Eukaryota</taxon>
        <taxon>Metazoa</taxon>
        <taxon>Ecdysozoa</taxon>
        <taxon>Arthropoda</taxon>
        <taxon>Hexapoda</taxon>
        <taxon>Insecta</taxon>
        <taxon>Pterygota</taxon>
        <taxon>Neoptera</taxon>
        <taxon>Endopterygota</taxon>
        <taxon>Diptera</taxon>
        <taxon>Nematocera</taxon>
        <taxon>Culicoidea</taxon>
        <taxon>Culicidae</taxon>
        <taxon>Anophelinae</taxon>
        <taxon>Anopheles</taxon>
    </lineage>
</organism>
<accession>A0A182IIT1</accession>
<evidence type="ECO:0000256" key="8">
    <source>
        <dbReference type="ARBA" id="ARBA00023170"/>
    </source>
</evidence>
<evidence type="ECO:0000256" key="2">
    <source>
        <dbReference type="ARBA" id="ARBA00022475"/>
    </source>
</evidence>
<keyword evidence="7" id="KW-0472">Membrane</keyword>
<sequence>MLSLRPEDPKAVMPFAKRLLRLSGFRPGTEQIGRCIYVNLSIYITVILVPKVCFPYPNTEAMIRGLGELIYFTNVYVGFFCFVVQHRHYRDLLDEIQSFVNIVYPTSQQPESPSERTLIKLNVKINILSVLYCRYIVVAAFIYWMVPCVVTYSSIHKAEESMGNESIESIQYYPNLEESFYGLDNRSSVSGYAAFSAVALIVFAFASYNHVTKLLTILSTIKYCSTLFHLVSIGIDELNLVSPEHIDRELKKLIQMHQLAIRCDVLLNQTLSYVMALQLALGTLTWCFTLLYILIIGLDVTAMMGLLIMMNMTSEMLGYCLFCTELTNTATTISQQIYEFQWEKHSPAVQKMVAMIIARGQAPLQIKACGFIPINLELFAKVVKTSYSVLIVLRDFV</sequence>
<dbReference type="GO" id="GO:0004984">
    <property type="term" value="F:olfactory receptor activity"/>
    <property type="evidence" value="ECO:0007669"/>
    <property type="project" value="InterPro"/>
</dbReference>
<comment type="subcellular location">
    <subcellularLocation>
        <location evidence="1">Cell membrane</location>
        <topology evidence="1">Multi-pass membrane protein</topology>
    </subcellularLocation>
</comment>
<dbReference type="AlphaFoldDB" id="A0A182IIT1"/>
<dbReference type="EnsemblMetazoa" id="AARA015860-RA">
    <property type="protein sequence ID" value="AARA015860-PA"/>
    <property type="gene ID" value="AARA015860"/>
</dbReference>
<dbReference type="GO" id="GO:0005886">
    <property type="term" value="C:plasma membrane"/>
    <property type="evidence" value="ECO:0007669"/>
    <property type="project" value="UniProtKB-SubCell"/>
</dbReference>
<dbReference type="VEuPathDB" id="VectorBase:AARA21_001222"/>
<dbReference type="Proteomes" id="UP000075840">
    <property type="component" value="Unassembled WGS sequence"/>
</dbReference>
<evidence type="ECO:0000256" key="6">
    <source>
        <dbReference type="ARBA" id="ARBA00022989"/>
    </source>
</evidence>
<dbReference type="Pfam" id="PF02949">
    <property type="entry name" value="7tm_6"/>
    <property type="match status" value="1"/>
</dbReference>
<keyword evidence="5" id="KW-0552">Olfaction</keyword>
<keyword evidence="3" id="KW-0716">Sensory transduction</keyword>
<dbReference type="VEuPathDB" id="VectorBase:AARA015860"/>
<protein>
    <submittedName>
        <fullName evidence="10">Uncharacterized protein</fullName>
    </submittedName>
</protein>
<evidence type="ECO:0000256" key="4">
    <source>
        <dbReference type="ARBA" id="ARBA00022692"/>
    </source>
</evidence>
<dbReference type="PANTHER" id="PTHR21137">
    <property type="entry name" value="ODORANT RECEPTOR"/>
    <property type="match status" value="1"/>
</dbReference>
<dbReference type="EMBL" id="APCN01004181">
    <property type="status" value="NOT_ANNOTATED_CDS"/>
    <property type="molecule type" value="Genomic_DNA"/>
</dbReference>
<evidence type="ECO:0000313" key="11">
    <source>
        <dbReference type="Proteomes" id="UP000075840"/>
    </source>
</evidence>
<dbReference type="InterPro" id="IPR004117">
    <property type="entry name" value="7tm6_olfct_rcpt"/>
</dbReference>
<evidence type="ECO:0000256" key="1">
    <source>
        <dbReference type="ARBA" id="ARBA00004651"/>
    </source>
</evidence>
<keyword evidence="2" id="KW-1003">Cell membrane</keyword>
<dbReference type="GO" id="GO:0005549">
    <property type="term" value="F:odorant binding"/>
    <property type="evidence" value="ECO:0007669"/>
    <property type="project" value="InterPro"/>
</dbReference>
<keyword evidence="11" id="KW-1185">Reference proteome</keyword>
<evidence type="ECO:0000256" key="7">
    <source>
        <dbReference type="ARBA" id="ARBA00023136"/>
    </source>
</evidence>
<evidence type="ECO:0000256" key="9">
    <source>
        <dbReference type="ARBA" id="ARBA00023224"/>
    </source>
</evidence>
<evidence type="ECO:0000313" key="10">
    <source>
        <dbReference type="EnsemblMetazoa" id="AARA015860-PA"/>
    </source>
</evidence>